<keyword evidence="3" id="KW-1015">Disulfide bond</keyword>
<dbReference type="GO" id="GO:0043005">
    <property type="term" value="C:neuron projection"/>
    <property type="evidence" value="ECO:0007669"/>
    <property type="project" value="TreeGrafter"/>
</dbReference>
<dbReference type="FunFam" id="2.120.10.30:FF:000005">
    <property type="entry name" value="Teneurin transmembrane protein 4"/>
    <property type="match status" value="1"/>
</dbReference>
<dbReference type="Proteomes" id="UP000314294">
    <property type="component" value="Unassembled WGS sequence"/>
</dbReference>
<evidence type="ECO:0000256" key="3">
    <source>
        <dbReference type="ARBA" id="ARBA00023157"/>
    </source>
</evidence>
<dbReference type="GO" id="GO:0007157">
    <property type="term" value="P:heterophilic cell-cell adhesion via plasma membrane cell adhesion molecules"/>
    <property type="evidence" value="ECO:0007669"/>
    <property type="project" value="TreeGrafter"/>
</dbReference>
<dbReference type="Pfam" id="PF25023">
    <property type="entry name" value="TEN_YD-shell"/>
    <property type="match status" value="1"/>
</dbReference>
<dbReference type="GO" id="GO:0046982">
    <property type="term" value="F:protein heterodimerization activity"/>
    <property type="evidence" value="ECO:0007669"/>
    <property type="project" value="TreeGrafter"/>
</dbReference>
<reference evidence="6 7" key="1">
    <citation type="submission" date="2019-03" db="EMBL/GenBank/DDBJ databases">
        <title>First draft genome of Liparis tanakae, snailfish: a comprehensive survey of snailfish specific genes.</title>
        <authorList>
            <person name="Kim W."/>
            <person name="Song I."/>
            <person name="Jeong J.-H."/>
            <person name="Kim D."/>
            <person name="Kim S."/>
            <person name="Ryu S."/>
            <person name="Song J.Y."/>
            <person name="Lee S.K."/>
        </authorList>
    </citation>
    <scope>NUCLEOTIDE SEQUENCE [LARGE SCALE GENOMIC DNA]</scope>
    <source>
        <tissue evidence="6">Muscle</tissue>
    </source>
</reference>
<dbReference type="GO" id="GO:0042803">
    <property type="term" value="F:protein homodimerization activity"/>
    <property type="evidence" value="ECO:0007669"/>
    <property type="project" value="TreeGrafter"/>
</dbReference>
<dbReference type="InterPro" id="IPR011042">
    <property type="entry name" value="6-blade_b-propeller_TolB-like"/>
</dbReference>
<dbReference type="InterPro" id="IPR056822">
    <property type="entry name" value="TEN_NHL"/>
</dbReference>
<keyword evidence="2" id="KW-0677">Repeat</keyword>
<gene>
    <name evidence="6" type="primary">tenm3_12</name>
    <name evidence="6" type="ORF">EYF80_018958</name>
</gene>
<dbReference type="GO" id="GO:0048666">
    <property type="term" value="P:neuron development"/>
    <property type="evidence" value="ECO:0007669"/>
    <property type="project" value="TreeGrafter"/>
</dbReference>
<evidence type="ECO:0000259" key="4">
    <source>
        <dbReference type="Pfam" id="PF25021"/>
    </source>
</evidence>
<dbReference type="AlphaFoldDB" id="A0A4Z2I0M0"/>
<organism evidence="6 7">
    <name type="scientific">Liparis tanakae</name>
    <name type="common">Tanaka's snailfish</name>
    <dbReference type="NCBI Taxonomy" id="230148"/>
    <lineage>
        <taxon>Eukaryota</taxon>
        <taxon>Metazoa</taxon>
        <taxon>Chordata</taxon>
        <taxon>Craniata</taxon>
        <taxon>Vertebrata</taxon>
        <taxon>Euteleostomi</taxon>
        <taxon>Actinopterygii</taxon>
        <taxon>Neopterygii</taxon>
        <taxon>Teleostei</taxon>
        <taxon>Neoteleostei</taxon>
        <taxon>Acanthomorphata</taxon>
        <taxon>Eupercaria</taxon>
        <taxon>Perciformes</taxon>
        <taxon>Cottioidei</taxon>
        <taxon>Cottales</taxon>
        <taxon>Liparidae</taxon>
        <taxon>Liparis</taxon>
    </lineage>
</organism>
<dbReference type="InterPro" id="IPR051216">
    <property type="entry name" value="Teneurin"/>
</dbReference>
<accession>A0A4Z2I0M0</accession>
<dbReference type="PANTHER" id="PTHR11219">
    <property type="entry name" value="TENEURIN AND N-ACETYLGLUCOSAMINE-1-PHOSPHODIESTER ALPHA-N-ACETYLGLUCOSAMINIDASE"/>
    <property type="match status" value="1"/>
</dbReference>
<evidence type="ECO:0000313" key="6">
    <source>
        <dbReference type="EMBL" id="TNN70824.1"/>
    </source>
</evidence>
<comment type="caution">
    <text evidence="6">The sequence shown here is derived from an EMBL/GenBank/DDBJ whole genome shotgun (WGS) entry which is preliminary data.</text>
</comment>
<dbReference type="InterPro" id="IPR056823">
    <property type="entry name" value="TEN-like_YD-shell"/>
</dbReference>
<evidence type="ECO:0000256" key="2">
    <source>
        <dbReference type="ARBA" id="ARBA00022737"/>
    </source>
</evidence>
<feature type="domain" description="Teneurin-like YD-shell" evidence="5">
    <location>
        <begin position="181"/>
        <end position="302"/>
    </location>
</feature>
<proteinExistence type="predicted"/>
<dbReference type="SUPFAM" id="SSF101898">
    <property type="entry name" value="NHL repeat"/>
    <property type="match status" value="1"/>
</dbReference>
<name>A0A4Z2I0M0_9TELE</name>
<keyword evidence="1" id="KW-0245">EGF-like domain</keyword>
<protein>
    <submittedName>
        <fullName evidence="6">Teneurin-3</fullName>
    </submittedName>
</protein>
<dbReference type="OrthoDB" id="8849723at2759"/>
<dbReference type="Gene3D" id="2.120.10.30">
    <property type="entry name" value="TolB, C-terminal domain"/>
    <property type="match status" value="1"/>
</dbReference>
<dbReference type="GO" id="GO:0050839">
    <property type="term" value="F:cell adhesion molecule binding"/>
    <property type="evidence" value="ECO:0007669"/>
    <property type="project" value="TreeGrafter"/>
</dbReference>
<dbReference type="EMBL" id="SRLO01000158">
    <property type="protein sequence ID" value="TNN70824.1"/>
    <property type="molecule type" value="Genomic_DNA"/>
</dbReference>
<dbReference type="PANTHER" id="PTHR11219:SF63">
    <property type="entry name" value="TENEURIN-3 ISOFORM X1"/>
    <property type="match status" value="1"/>
</dbReference>
<evidence type="ECO:0000256" key="1">
    <source>
        <dbReference type="ARBA" id="ARBA00022536"/>
    </source>
</evidence>
<dbReference type="Pfam" id="PF25021">
    <property type="entry name" value="TEN_NHL"/>
    <property type="match status" value="1"/>
</dbReference>
<keyword evidence="7" id="KW-1185">Reference proteome</keyword>
<feature type="domain" description="Teneurin NHL" evidence="4">
    <location>
        <begin position="9"/>
        <end position="171"/>
    </location>
</feature>
<sequence>MLRQSHHAHVILEWPTDLAVSPMDNSLYVLDNNIVLRITESGQVSIAAGRPLHCPLAGLERGVAGGQRAQLTPMEFAVSIAVSYHGAIYVAETDERKMSRIRKVSVDGEITHLAGSPSDCDCKNDANCDCYQTGDGYAKDARLNAPSSLVAAPDGTLYVADLGNIRIRAISRNGPTPSGSTYEVASPDAQELYVFDGNGTHQHTASLLTGDSKFTFSYSTENDITAVTDSSGNTLRIRRDPNRTPVRIVAPDNQVIWLAMSTNGGLKTLTAQGQELVLLTYHGNNGLLATKTSEIGWTTFYE</sequence>
<evidence type="ECO:0000259" key="5">
    <source>
        <dbReference type="Pfam" id="PF25023"/>
    </source>
</evidence>
<evidence type="ECO:0000313" key="7">
    <source>
        <dbReference type="Proteomes" id="UP000314294"/>
    </source>
</evidence>